<sequence length="107" mass="12020">MSGKITRVSLDTVFESDETDWARLDAMTEDDIERAIEGDPEWAAFNDVSDLQKRAGFSLFRGPDDQWRWLLSDQSGLVIGQSTVAYRYKGDAIAAVRDLFENISKAA</sequence>
<proteinExistence type="predicted"/>
<evidence type="ECO:0008006" key="3">
    <source>
        <dbReference type="Google" id="ProtNLM"/>
    </source>
</evidence>
<reference evidence="1 2" key="1">
    <citation type="submission" date="2018-05" db="EMBL/GenBank/DDBJ databases">
        <title>Genomic Encyclopedia of Type Strains, Phase IV (KMG-IV): sequencing the most valuable type-strain genomes for metagenomic binning, comparative biology and taxonomic classification.</title>
        <authorList>
            <person name="Goeker M."/>
        </authorList>
    </citation>
    <scope>NUCLEOTIDE SEQUENCE [LARGE SCALE GENOMIC DNA]</scope>
    <source>
        <strain evidence="1 2">DSM 3183</strain>
    </source>
</reference>
<dbReference type="InterPro" id="IPR036913">
    <property type="entry name" value="YegP-like_sf"/>
</dbReference>
<comment type="caution">
    <text evidence="1">The sequence shown here is derived from an EMBL/GenBank/DDBJ whole genome shotgun (WGS) entry which is preliminary data.</text>
</comment>
<dbReference type="EMBL" id="QJJM01000008">
    <property type="protein sequence ID" value="PXW74479.1"/>
    <property type="molecule type" value="Genomic_DNA"/>
</dbReference>
<keyword evidence="2" id="KW-1185">Reference proteome</keyword>
<gene>
    <name evidence="1" type="ORF">C7451_108141</name>
</gene>
<evidence type="ECO:0000313" key="2">
    <source>
        <dbReference type="Proteomes" id="UP000248014"/>
    </source>
</evidence>
<dbReference type="Gene3D" id="2.30.29.80">
    <property type="match status" value="1"/>
</dbReference>
<protein>
    <recommendedName>
        <fullName evidence="3">DUF1508 domain-containing protein</fullName>
    </recommendedName>
</protein>
<evidence type="ECO:0000313" key="1">
    <source>
        <dbReference type="EMBL" id="PXW74479.1"/>
    </source>
</evidence>
<organism evidence="1 2">
    <name type="scientific">Blastomonas natatoria</name>
    <dbReference type="NCBI Taxonomy" id="34015"/>
    <lineage>
        <taxon>Bacteria</taxon>
        <taxon>Pseudomonadati</taxon>
        <taxon>Pseudomonadota</taxon>
        <taxon>Alphaproteobacteria</taxon>
        <taxon>Sphingomonadales</taxon>
        <taxon>Sphingomonadaceae</taxon>
        <taxon>Blastomonas</taxon>
    </lineage>
</organism>
<dbReference type="AlphaFoldDB" id="A0A2V3VCN8"/>
<accession>A0A2V3VCN8</accession>
<name>A0A2V3VCN8_9SPHN</name>
<dbReference type="Proteomes" id="UP000248014">
    <property type="component" value="Unassembled WGS sequence"/>
</dbReference>
<dbReference type="SUPFAM" id="SSF160113">
    <property type="entry name" value="YegP-like"/>
    <property type="match status" value="1"/>
</dbReference>